<dbReference type="VEuPathDB" id="FungiDB:PPTG_22029"/>
<sequence>MHKMNFLAACSYIPVLSTRGPSRRSNEHHSREDHGCIEEKLTMTTSVTMKTLKTTEFVVKTAEAVIFSASSSPTSVVTLCPTSPHFEQVYWDLPGGENSTSTVKTSALHLGFEYAFHHAVHRQFELCENLQPDVLSVLVVLSSHEY</sequence>
<protein>
    <submittedName>
        <fullName evidence="1">Uncharacterized protein</fullName>
    </submittedName>
</protein>
<dbReference type="RefSeq" id="XP_008899884.1">
    <property type="nucleotide sequence ID" value="XM_008901636.1"/>
</dbReference>
<dbReference type="AlphaFoldDB" id="W2QNX6"/>
<proteinExistence type="predicted"/>
<name>W2QNX6_PHYN3</name>
<dbReference type="EMBL" id="KI669571">
    <property type="protein sequence ID" value="ETN14882.1"/>
    <property type="molecule type" value="Genomic_DNA"/>
</dbReference>
<dbReference type="GeneID" id="20190628"/>
<reference evidence="1 2" key="2">
    <citation type="submission" date="2013-11" db="EMBL/GenBank/DDBJ databases">
        <title>The Genome Sequence of Phytophthora parasitica INRA-310.</title>
        <authorList>
            <consortium name="The Broad Institute Genomics Platform"/>
            <person name="Russ C."/>
            <person name="Tyler B."/>
            <person name="Panabieres F."/>
            <person name="Shan W."/>
            <person name="Tripathy S."/>
            <person name="Grunwald N."/>
            <person name="Machado M."/>
            <person name="Johnson C.S."/>
            <person name="Arredondo F."/>
            <person name="Hong C."/>
            <person name="Coffey M."/>
            <person name="Young S.K."/>
            <person name="Zeng Q."/>
            <person name="Gargeya S."/>
            <person name="Fitzgerald M."/>
            <person name="Abouelleil A."/>
            <person name="Alvarado L."/>
            <person name="Chapman S.B."/>
            <person name="Gainer-Dewar J."/>
            <person name="Goldberg J."/>
            <person name="Griggs A."/>
            <person name="Gujja S."/>
            <person name="Hansen M."/>
            <person name="Howarth C."/>
            <person name="Imamovic A."/>
            <person name="Ireland A."/>
            <person name="Larimer J."/>
            <person name="McCowan C."/>
            <person name="Murphy C."/>
            <person name="Pearson M."/>
            <person name="Poon T.W."/>
            <person name="Priest M."/>
            <person name="Roberts A."/>
            <person name="Saif S."/>
            <person name="Shea T."/>
            <person name="Sykes S."/>
            <person name="Wortman J."/>
            <person name="Nusbaum C."/>
            <person name="Birren B."/>
        </authorList>
    </citation>
    <scope>NUCLEOTIDE SEQUENCE [LARGE SCALE GENOMIC DNA]</scope>
    <source>
        <strain evidence="1 2">INRA-310</strain>
    </source>
</reference>
<evidence type="ECO:0000313" key="2">
    <source>
        <dbReference type="Proteomes" id="UP000018817"/>
    </source>
</evidence>
<evidence type="ECO:0000313" key="1">
    <source>
        <dbReference type="EMBL" id="ETN14882.1"/>
    </source>
</evidence>
<accession>W2QNX6</accession>
<gene>
    <name evidence="1" type="ORF">PPTG_22029</name>
</gene>
<organism evidence="1 2">
    <name type="scientific">Phytophthora nicotianae (strain INRA-310)</name>
    <name type="common">Phytophthora parasitica</name>
    <dbReference type="NCBI Taxonomy" id="761204"/>
    <lineage>
        <taxon>Eukaryota</taxon>
        <taxon>Sar</taxon>
        <taxon>Stramenopiles</taxon>
        <taxon>Oomycota</taxon>
        <taxon>Peronosporomycetes</taxon>
        <taxon>Peronosporales</taxon>
        <taxon>Peronosporaceae</taxon>
        <taxon>Phytophthora</taxon>
    </lineage>
</organism>
<reference evidence="2" key="1">
    <citation type="submission" date="2011-12" db="EMBL/GenBank/DDBJ databases">
        <authorList>
            <consortium name="The Broad Institute Genome Sequencing Platform"/>
            <person name="Russ C."/>
            <person name="Tyler B."/>
            <person name="Panabieres F."/>
            <person name="Shan W."/>
            <person name="Tripathy S."/>
            <person name="Grunwald N."/>
            <person name="Machado M."/>
            <person name="Young S.K."/>
            <person name="Zeng Q."/>
            <person name="Gargeya S."/>
            <person name="Fitzgerald M."/>
            <person name="Haas B."/>
            <person name="Abouelleil A."/>
            <person name="Alvarado L."/>
            <person name="Arachchi H.M."/>
            <person name="Berlin A."/>
            <person name="Chapman S.B."/>
            <person name="Gearin G."/>
            <person name="Goldberg J."/>
            <person name="Griggs A."/>
            <person name="Gujja S."/>
            <person name="Hansen M."/>
            <person name="Heiman D."/>
            <person name="Howarth C."/>
            <person name="Larimer J."/>
            <person name="Lui A."/>
            <person name="MacDonald P.J.P."/>
            <person name="McCowen C."/>
            <person name="Montmayeur A."/>
            <person name="Murphy C."/>
            <person name="Neiman D."/>
            <person name="Pearson M."/>
            <person name="Priest M."/>
            <person name="Roberts A."/>
            <person name="Saif S."/>
            <person name="Shea T."/>
            <person name="Sisk P."/>
            <person name="Stolte C."/>
            <person name="Sykes S."/>
            <person name="Wortman J."/>
            <person name="Nusbaum C."/>
            <person name="Birren B."/>
        </authorList>
    </citation>
    <scope>NUCLEOTIDE SEQUENCE [LARGE SCALE GENOMIC DNA]</scope>
    <source>
        <strain evidence="2">INRA-310</strain>
    </source>
</reference>
<dbReference type="Proteomes" id="UP000018817">
    <property type="component" value="Unassembled WGS sequence"/>
</dbReference>